<protein>
    <submittedName>
        <fullName evidence="1">Uncharacterized protein</fullName>
    </submittedName>
</protein>
<sequence length="133" mass="14420">MSELMLSAAELRCWRNVGHAYLPGQGGLPSYRDTDATDHLPALLAAGDADDIASLRLVVRVLGSLPGPLPGWLVRTVAAVAHTRLPGSGLFRLLDMGLRGVIISSYYNGLDRDAEGQSKRYRTMGIHIHCRPD</sequence>
<evidence type="ECO:0000313" key="2">
    <source>
        <dbReference type="Proteomes" id="UP001562065"/>
    </source>
</evidence>
<dbReference type="EMBL" id="JBGCUO010000001">
    <property type="protein sequence ID" value="MEY1661970.1"/>
    <property type="molecule type" value="Genomic_DNA"/>
</dbReference>
<accession>A0ABV4AGL1</accession>
<name>A0ABV4AGL1_9GAMM</name>
<reference evidence="1 2" key="1">
    <citation type="submission" date="2024-07" db="EMBL/GenBank/DDBJ databases">
        <authorList>
            <person name="Ren Q."/>
        </authorList>
    </citation>
    <scope>NUCLEOTIDE SEQUENCE [LARGE SCALE GENOMIC DNA]</scope>
    <source>
        <strain evidence="1 2">REN37</strain>
    </source>
</reference>
<proteinExistence type="predicted"/>
<dbReference type="Proteomes" id="UP001562065">
    <property type="component" value="Unassembled WGS sequence"/>
</dbReference>
<dbReference type="RefSeq" id="WP_369455215.1">
    <property type="nucleotide sequence ID" value="NZ_JBGCUO010000001.1"/>
</dbReference>
<comment type="caution">
    <text evidence="1">The sequence shown here is derived from an EMBL/GenBank/DDBJ whole genome shotgun (WGS) entry which is preliminary data.</text>
</comment>
<organism evidence="1 2">
    <name type="scientific">Isoalcanivorax beigongshangi</name>
    <dbReference type="NCBI Taxonomy" id="3238810"/>
    <lineage>
        <taxon>Bacteria</taxon>
        <taxon>Pseudomonadati</taxon>
        <taxon>Pseudomonadota</taxon>
        <taxon>Gammaproteobacteria</taxon>
        <taxon>Oceanospirillales</taxon>
        <taxon>Alcanivoracaceae</taxon>
        <taxon>Isoalcanivorax</taxon>
    </lineage>
</organism>
<keyword evidence="2" id="KW-1185">Reference proteome</keyword>
<evidence type="ECO:0000313" key="1">
    <source>
        <dbReference type="EMBL" id="MEY1661970.1"/>
    </source>
</evidence>
<gene>
    <name evidence="1" type="ORF">AB5I84_07390</name>
</gene>